<dbReference type="Proteomes" id="UP000315439">
    <property type="component" value="Unassembled WGS sequence"/>
</dbReference>
<dbReference type="Pfam" id="PF13511">
    <property type="entry name" value="DUF4124"/>
    <property type="match status" value="1"/>
</dbReference>
<evidence type="ECO:0000313" key="5">
    <source>
        <dbReference type="Proteomes" id="UP000315439"/>
    </source>
</evidence>
<evidence type="ECO:0000259" key="3">
    <source>
        <dbReference type="Pfam" id="PF13511"/>
    </source>
</evidence>
<evidence type="ECO:0000313" key="4">
    <source>
        <dbReference type="EMBL" id="TQV81576.1"/>
    </source>
</evidence>
<feature type="domain" description="DUF4124" evidence="3">
    <location>
        <begin position="34"/>
        <end position="72"/>
    </location>
</feature>
<gene>
    <name evidence="4" type="ORF">FLL46_25855</name>
</gene>
<evidence type="ECO:0000256" key="2">
    <source>
        <dbReference type="SAM" id="SignalP"/>
    </source>
</evidence>
<feature type="chain" id="PRO_5021708254" evidence="2">
    <location>
        <begin position="28"/>
        <end position="151"/>
    </location>
</feature>
<proteinExistence type="predicted"/>
<evidence type="ECO:0000256" key="1">
    <source>
        <dbReference type="SAM" id="MobiDB-lite"/>
    </source>
</evidence>
<organism evidence="4 5">
    <name type="scientific">Aliikangiella coralliicola</name>
    <dbReference type="NCBI Taxonomy" id="2592383"/>
    <lineage>
        <taxon>Bacteria</taxon>
        <taxon>Pseudomonadati</taxon>
        <taxon>Pseudomonadota</taxon>
        <taxon>Gammaproteobacteria</taxon>
        <taxon>Oceanospirillales</taxon>
        <taxon>Pleioneaceae</taxon>
        <taxon>Aliikangiella</taxon>
    </lineage>
</organism>
<sequence length="151" mass="16854">MGYIMKFSAIFSLAMLLALASTTSVQSADQPQYMYKWKGSDGEIHYTERPPANIPFEKIRMAKKAKATKPAPVAKPAQSVKAPESDKYSAWKKENCKIATQNLDILENAGRIAQDDGQGGTRLMTDEEKQANIDKMTEQKNKYCSEVAEEQ</sequence>
<keyword evidence="2" id="KW-0732">Signal</keyword>
<feature type="compositionally biased region" description="Low complexity" evidence="1">
    <location>
        <begin position="68"/>
        <end position="77"/>
    </location>
</feature>
<dbReference type="OrthoDB" id="7068596at2"/>
<name>A0A545TWI4_9GAMM</name>
<protein>
    <submittedName>
        <fullName evidence="4">DUF4124 domain-containing protein</fullName>
    </submittedName>
</protein>
<dbReference type="AlphaFoldDB" id="A0A545TWI4"/>
<dbReference type="InterPro" id="IPR025392">
    <property type="entry name" value="DUF4124"/>
</dbReference>
<reference evidence="4 5" key="1">
    <citation type="submission" date="2019-07" db="EMBL/GenBank/DDBJ databases">
        <title>Draft genome for Aliikangiella sp. M105.</title>
        <authorList>
            <person name="Wang G."/>
        </authorList>
    </citation>
    <scope>NUCLEOTIDE SEQUENCE [LARGE SCALE GENOMIC DNA]</scope>
    <source>
        <strain evidence="4 5">M105</strain>
    </source>
</reference>
<keyword evidence="5" id="KW-1185">Reference proteome</keyword>
<feature type="region of interest" description="Disordered" evidence="1">
    <location>
        <begin position="67"/>
        <end position="86"/>
    </location>
</feature>
<feature type="signal peptide" evidence="2">
    <location>
        <begin position="1"/>
        <end position="27"/>
    </location>
</feature>
<dbReference type="EMBL" id="VIKS01000016">
    <property type="protein sequence ID" value="TQV81576.1"/>
    <property type="molecule type" value="Genomic_DNA"/>
</dbReference>
<accession>A0A545TWI4</accession>
<comment type="caution">
    <text evidence="4">The sequence shown here is derived from an EMBL/GenBank/DDBJ whole genome shotgun (WGS) entry which is preliminary data.</text>
</comment>